<keyword evidence="11 18" id="KW-0735">Signal-anchor</keyword>
<keyword evidence="6" id="KW-0812">Transmembrane</keyword>
<evidence type="ECO:0000256" key="5">
    <source>
        <dbReference type="ARBA" id="ARBA00022679"/>
    </source>
</evidence>
<evidence type="ECO:0000313" key="21">
    <source>
        <dbReference type="EMBL" id="KAI4545059.1"/>
    </source>
</evidence>
<evidence type="ECO:0000256" key="3">
    <source>
        <dbReference type="ARBA" id="ARBA00008423"/>
    </source>
</evidence>
<evidence type="ECO:0000256" key="10">
    <source>
        <dbReference type="ARBA" id="ARBA00022833"/>
    </source>
</evidence>
<keyword evidence="7 17" id="KW-0479">Metal-binding</keyword>
<evidence type="ECO:0000256" key="19">
    <source>
        <dbReference type="SAM" id="MobiDB-lite"/>
    </source>
</evidence>
<reference evidence="21" key="1">
    <citation type="submission" date="2022-03" db="EMBL/GenBank/DDBJ databases">
        <title>Genomic analyses of argali, domestic sheep and their hybrids provide insights into chromosomal evolution, heterosis and genetic basis of agronomic traits.</title>
        <authorList>
            <person name="Li M."/>
        </authorList>
    </citation>
    <scope>NUCLEOTIDE SEQUENCE</scope>
    <source>
        <strain evidence="21">CAU-MHL-2022a</strain>
        <tissue evidence="21">Skin</tissue>
    </source>
</reference>
<evidence type="ECO:0000256" key="11">
    <source>
        <dbReference type="ARBA" id="ARBA00022968"/>
    </source>
</evidence>
<evidence type="ECO:0000256" key="8">
    <source>
        <dbReference type="ARBA" id="ARBA00022737"/>
    </source>
</evidence>
<dbReference type="Pfam" id="PF03567">
    <property type="entry name" value="Sulfotransfer_2"/>
    <property type="match status" value="1"/>
</dbReference>
<dbReference type="Gene3D" id="3.40.50.300">
    <property type="entry name" value="P-loop containing nucleotide triphosphate hydrolases"/>
    <property type="match status" value="1"/>
</dbReference>
<dbReference type="GO" id="GO:0005634">
    <property type="term" value="C:nucleus"/>
    <property type="evidence" value="ECO:0007669"/>
    <property type="project" value="UniProtKB-SubCell"/>
</dbReference>
<dbReference type="Proteomes" id="UP001214576">
    <property type="component" value="Unassembled WGS sequence"/>
</dbReference>
<proteinExistence type="inferred from homology"/>
<dbReference type="PANTHER" id="PTHR12812">
    <property type="entry name" value="HEPARAN SULFATE 6-O-SULFOTRANSFERASE 3"/>
    <property type="match status" value="1"/>
</dbReference>
<evidence type="ECO:0000256" key="7">
    <source>
        <dbReference type="ARBA" id="ARBA00022723"/>
    </source>
</evidence>
<feature type="domain" description="C3H1-type" evidence="20">
    <location>
        <begin position="1029"/>
        <end position="1057"/>
    </location>
</feature>
<comment type="similarity">
    <text evidence="3">Belongs to the ZC3H14 family.</text>
</comment>
<feature type="domain" description="C3H1-type" evidence="20">
    <location>
        <begin position="807"/>
        <end position="832"/>
    </location>
</feature>
<feature type="compositionally biased region" description="Polar residues" evidence="19">
    <location>
        <begin position="343"/>
        <end position="354"/>
    </location>
</feature>
<dbReference type="InterPro" id="IPR005331">
    <property type="entry name" value="Sulfotransferase"/>
</dbReference>
<dbReference type="GO" id="GO:0017095">
    <property type="term" value="F:heparan sulfate 6-sulfotransferase activity"/>
    <property type="evidence" value="ECO:0007669"/>
    <property type="project" value="TreeGrafter"/>
</dbReference>
<evidence type="ECO:0000256" key="17">
    <source>
        <dbReference type="PROSITE-ProRule" id="PRU00723"/>
    </source>
</evidence>
<dbReference type="SMART" id="SM00356">
    <property type="entry name" value="ZnF_C3H1"/>
    <property type="match status" value="4"/>
</dbReference>
<evidence type="ECO:0000256" key="16">
    <source>
        <dbReference type="ARBA" id="ARBA00038226"/>
    </source>
</evidence>
<feature type="zinc finger region" description="C3H1-type" evidence="17">
    <location>
        <begin position="807"/>
        <end position="832"/>
    </location>
</feature>
<evidence type="ECO:0000256" key="14">
    <source>
        <dbReference type="ARBA" id="ARBA00023180"/>
    </source>
</evidence>
<dbReference type="EMBL" id="JAKZEL010000003">
    <property type="protein sequence ID" value="KAI4545059.1"/>
    <property type="molecule type" value="Genomic_DNA"/>
</dbReference>
<feature type="domain" description="C3H1-type" evidence="20">
    <location>
        <begin position="1065"/>
        <end position="1091"/>
    </location>
</feature>
<dbReference type="Pfam" id="PF22628">
    <property type="entry name" value="zf-CCCH_10"/>
    <property type="match status" value="2"/>
</dbReference>
<keyword evidence="15" id="KW-0539">Nucleus</keyword>
<dbReference type="InterPro" id="IPR027417">
    <property type="entry name" value="P-loop_NTPase"/>
</dbReference>
<comment type="caution">
    <text evidence="21">The sequence shown here is derived from an EMBL/GenBank/DDBJ whole genome shotgun (WGS) entry which is preliminary data.</text>
</comment>
<dbReference type="Pfam" id="PF14608">
    <property type="entry name" value="zf-CCCH_2"/>
    <property type="match status" value="2"/>
</dbReference>
<dbReference type="InterPro" id="IPR000571">
    <property type="entry name" value="Znf_CCCH"/>
</dbReference>
<feature type="region of interest" description="Disordered" evidence="19">
    <location>
        <begin position="287"/>
        <end position="354"/>
    </location>
</feature>
<organism evidence="21 22">
    <name type="scientific">Ovis ammon polii</name>
    <dbReference type="NCBI Taxonomy" id="230172"/>
    <lineage>
        <taxon>Eukaryota</taxon>
        <taxon>Metazoa</taxon>
        <taxon>Chordata</taxon>
        <taxon>Craniata</taxon>
        <taxon>Vertebrata</taxon>
        <taxon>Euteleostomi</taxon>
        <taxon>Mammalia</taxon>
        <taxon>Eutheria</taxon>
        <taxon>Laurasiatheria</taxon>
        <taxon>Artiodactyla</taxon>
        <taxon>Ruminantia</taxon>
        <taxon>Pecora</taxon>
        <taxon>Bovidae</taxon>
        <taxon>Caprinae</taxon>
        <taxon>Ovis</taxon>
    </lineage>
</organism>
<evidence type="ECO:0000256" key="4">
    <source>
        <dbReference type="ARBA" id="ARBA00010109"/>
    </source>
</evidence>
<keyword evidence="14" id="KW-0325">Glycoprotein</keyword>
<dbReference type="Gene3D" id="4.10.1000.40">
    <property type="match status" value="1"/>
</dbReference>
<name>A0AAD4UJR9_OVIAM</name>
<comment type="similarity">
    <text evidence="4 18">Belongs to the sulfotransferase 6 family.</text>
</comment>
<feature type="region of interest" description="Disordered" evidence="19">
    <location>
        <begin position="519"/>
        <end position="563"/>
    </location>
</feature>
<evidence type="ECO:0000256" key="2">
    <source>
        <dbReference type="ARBA" id="ARBA00004606"/>
    </source>
</evidence>
<accession>A0AAD4UJR9</accession>
<dbReference type="GO" id="GO:0008270">
    <property type="term" value="F:zinc ion binding"/>
    <property type="evidence" value="ECO:0007669"/>
    <property type="project" value="UniProtKB-KW"/>
</dbReference>
<feature type="zinc finger region" description="C3H1-type" evidence="17">
    <location>
        <begin position="1065"/>
        <end position="1091"/>
    </location>
</feature>
<feature type="compositionally biased region" description="Polar residues" evidence="19">
    <location>
        <begin position="287"/>
        <end position="315"/>
    </location>
</feature>
<keyword evidence="13 18" id="KW-0472">Membrane</keyword>
<comment type="function">
    <text evidence="18">6-O-sulfation enzyme which catalyzes the transfer of sulfate from 3'-phosphoadenosine 5'-phosphosulfate (PAPS) to position 6 of the N-sulfoglucosamine residue (GlcNS) of heparan sulfate.</text>
</comment>
<evidence type="ECO:0000256" key="18">
    <source>
        <dbReference type="RuleBase" id="RU364122"/>
    </source>
</evidence>
<dbReference type="FunFam" id="4.10.1000.40:FF:000006">
    <property type="entry name" value="Zinc finger CCCH domain-containing protein 14"/>
    <property type="match status" value="1"/>
</dbReference>
<dbReference type="PROSITE" id="PS50103">
    <property type="entry name" value="ZF_C3H1"/>
    <property type="match status" value="3"/>
</dbReference>
<keyword evidence="22" id="KW-1185">Reference proteome</keyword>
<keyword evidence="9 17" id="KW-0863">Zinc-finger</keyword>
<dbReference type="GO" id="GO:0016020">
    <property type="term" value="C:membrane"/>
    <property type="evidence" value="ECO:0007669"/>
    <property type="project" value="UniProtKB-SubCell"/>
</dbReference>
<evidence type="ECO:0000313" key="22">
    <source>
        <dbReference type="Proteomes" id="UP001214576"/>
    </source>
</evidence>
<keyword evidence="10 17" id="KW-0862">Zinc</keyword>
<keyword evidence="5 18" id="KW-0808">Transferase</keyword>
<dbReference type="Gene3D" id="3.30.1370.210">
    <property type="match status" value="2"/>
</dbReference>
<evidence type="ECO:0000256" key="12">
    <source>
        <dbReference type="ARBA" id="ARBA00022989"/>
    </source>
</evidence>
<dbReference type="InterPro" id="IPR054429">
    <property type="entry name" value="Znf-CCCH_Muscleblind-like"/>
</dbReference>
<dbReference type="FunFam" id="3.40.50.300:FF:000852">
    <property type="entry name" value="Heparan-sulfate 6-O-sulfotransferase"/>
    <property type="match status" value="1"/>
</dbReference>
<evidence type="ECO:0000256" key="9">
    <source>
        <dbReference type="ARBA" id="ARBA00022771"/>
    </source>
</evidence>
<dbReference type="InterPro" id="IPR010635">
    <property type="entry name" value="Heparan_SO4-6-sulfoTrfase"/>
</dbReference>
<comment type="catalytic activity">
    <reaction evidence="18">
        <text>alpha-D-glucosaminyl-[heparan sulfate](n) + 3'-phosphoadenylyl sulfate = 6-sulfo-alpha-D-glucosaminyl-[heparan sulfate](n) + adenosine 3',5'-bisphosphate + H(+)</text>
        <dbReference type="Rhea" id="RHEA:56604"/>
        <dbReference type="Rhea" id="RHEA-COMP:9830"/>
        <dbReference type="Rhea" id="RHEA-COMP:14621"/>
        <dbReference type="ChEBI" id="CHEBI:15378"/>
        <dbReference type="ChEBI" id="CHEBI:58339"/>
        <dbReference type="ChEBI" id="CHEBI:58343"/>
        <dbReference type="ChEBI" id="CHEBI:58388"/>
        <dbReference type="ChEBI" id="CHEBI:140604"/>
    </reaction>
</comment>
<evidence type="ECO:0000256" key="15">
    <source>
        <dbReference type="ARBA" id="ARBA00023242"/>
    </source>
</evidence>
<protein>
    <recommendedName>
        <fullName evidence="18">Heparan-sulfate 6-O-sulfotransferase</fullName>
        <ecNumber evidence="18">2.8.2.-</ecNumber>
    </recommendedName>
</protein>
<comment type="similarity">
    <text evidence="16">Belongs to the muscleblind family.</text>
</comment>
<dbReference type="FunFam" id="3.30.1370.210:FF:000002">
    <property type="entry name" value="Muscleblind-like 1 isoform 2"/>
    <property type="match status" value="1"/>
</dbReference>
<feature type="zinc finger region" description="C3H1-type" evidence="17">
    <location>
        <begin position="1029"/>
        <end position="1057"/>
    </location>
</feature>
<evidence type="ECO:0000256" key="1">
    <source>
        <dbReference type="ARBA" id="ARBA00004123"/>
    </source>
</evidence>
<dbReference type="PANTHER" id="PTHR12812:SF6">
    <property type="entry name" value="HEPARAN-SULFATE 6-O-SULFOTRANSFERASE 2"/>
    <property type="match status" value="1"/>
</dbReference>
<evidence type="ECO:0000259" key="20">
    <source>
        <dbReference type="PROSITE" id="PS50103"/>
    </source>
</evidence>
<evidence type="ECO:0000256" key="6">
    <source>
        <dbReference type="ARBA" id="ARBA00022692"/>
    </source>
</evidence>
<keyword evidence="8" id="KW-0677">Repeat</keyword>
<keyword evidence="12" id="KW-1133">Transmembrane helix</keyword>
<gene>
    <name evidence="21" type="ORF">MG293_005325</name>
</gene>
<dbReference type="AlphaFoldDB" id="A0AAD4UJR9"/>
<evidence type="ECO:0000256" key="13">
    <source>
        <dbReference type="ARBA" id="ARBA00023136"/>
    </source>
</evidence>
<dbReference type="EC" id="2.8.2.-" evidence="18"/>
<comment type="subcellular location">
    <subcellularLocation>
        <location evidence="2 18">Membrane</location>
        <topology evidence="2 18">Single-pass type II membrane protein</topology>
    </subcellularLocation>
    <subcellularLocation>
        <location evidence="1">Nucleus</location>
    </subcellularLocation>
</comment>
<sequence>MPCTFPDSTYVSCSPDRRPLCFVHRNFHYITILRDPVSRYLSEWRHVQRGATWKASLHVCDGRPPTSEELPSCYTGDDWSGCPLKEFMDCPYNLANNRQVRMLSDLTLVGCYNLSVMPEKQRNKVLLESAKSNLKHMAFFGLTEFQRKTQYLFEKTFNMNFISPFTQYNTTRASSVEINEELQKRIEGLNFLDMELYSYAKDLFLQRSTEFAFITSSSWLSSGSDPPRDNRRDWDEDQEDWSYQIIDVGRGAEGGREEKDVISHTLEYDNKLPVGRIQQVLPDKLRSVTTDRSSLKSSDTNLFDGTVPSNKSSFSRGDERRHEAAVAPLAVSSTRPEKRESRVSTSSQEQKATNVRQTYDDGAATRLMSTVKPLRELAPSEDVIDIKPEPDDLIDEDLNFVQENPLSQKKITVTVTYGSSRPSIEIYRPPATRNTDGGAHVNRLQFQQQQNSVHAAKQLDVQSSRVYETGRLCEPEVLNSLEETYSPFFRSNAEKMSIEEENFRKRKLPVVSSVVKVKKFSHDGEEEEEDDDCGSRTGSISSSVSVPAKPERRPSLPPSKQANKNLILKAISEAQESVTKTTNYSTVSQKQTLPVAPRTRTSQKELLAEMVQGQGRVPRISSPIKEEEAKGDNIDKSQGTQQRQLLSRLQIDPVMAETLQISQDYYDMESMVHADTRSFILKKPKLSEELVVAANQEAGMKMADALRALSGHFVQTRDLVQPDKPASPKFIVTLDGVPSPPGYMSDQEEDMCSEGMRPAQHPAASHGGLAGLLHPQQLHVLSRQLEDPDGSFANAELSELSLAQKPEKLLERCKYWPACKNGDECAYHHPVSPCKAFPSYTLPDVKIFDAISHSRDLVFFPLRSGSMKMKEKVVKAIKNNDSNITAKDGLLLCDFPLDSDSISVLHQVGNFNMGRCARENCKYLHPPPHLKTQLEINGRNNLIQQKSAAAMFAQQMQFMFQNAQMPSVNSFPVNPAIAANPAMAYNPYLPHHPGMGLVPAELVQNTPVLISGNPPLPLPGAVGPKPIRSDKLEVCREFQRGNCTRGENDCRYAHPTDVSMIEASDNTVTICMDYIKGRCSREKCKYFHPPAHLQAKLKAAHYQMNHSAATAMGLQPGALQLIPKRSALEKVNCAPPVFNPNVFHCQQALPNMPMPQPQPQPQFIPTVEILNNRVTDYQNLSVRTSTWPFYIHSHLTLYSTINVTRFFCERGKLPENSRELKT</sequence>